<organism evidence="1 2">
    <name type="scientific">Zarea fungicola</name>
    <dbReference type="NCBI Taxonomy" id="93591"/>
    <lineage>
        <taxon>Eukaryota</taxon>
        <taxon>Fungi</taxon>
        <taxon>Dikarya</taxon>
        <taxon>Ascomycota</taxon>
        <taxon>Pezizomycotina</taxon>
        <taxon>Sordariomycetes</taxon>
        <taxon>Hypocreomycetidae</taxon>
        <taxon>Hypocreales</taxon>
        <taxon>Cordycipitaceae</taxon>
        <taxon>Zarea</taxon>
    </lineage>
</organism>
<evidence type="ECO:0000313" key="1">
    <source>
        <dbReference type="EMBL" id="KAJ2969560.1"/>
    </source>
</evidence>
<evidence type="ECO:0000313" key="2">
    <source>
        <dbReference type="Proteomes" id="UP001143910"/>
    </source>
</evidence>
<sequence length="254" mass="26860">MKASLSLPILGLLATGVVSRDVPANVKSLYNSIRAKGQCSTVLKGGFYSSEGDSKDFSYCGDKLASDGIVYLQGKKGKLVNMDIDCDGILSKKNGDCSSSEDIQYETTFRDTIVSYGKGLKDLDAYVHSYVVLGNEGKKKGYVEFDPRSAGIEPLSVVAVVCGNKMFYGVWGDTNGDDGPPLVGEASLTIGQACYGKSINGNAGHDEDDVLYIAFKGTKAVPGADGANWKAKTFADFENSLAKIGDSLVKGIKA</sequence>
<reference evidence="1" key="1">
    <citation type="submission" date="2022-08" db="EMBL/GenBank/DDBJ databases">
        <title>Genome Sequence of Lecanicillium fungicola.</title>
        <authorList>
            <person name="Buettner E."/>
        </authorList>
    </citation>
    <scope>NUCLEOTIDE SEQUENCE</scope>
    <source>
        <strain evidence="1">Babe33</strain>
    </source>
</reference>
<keyword evidence="2" id="KW-1185">Reference proteome</keyword>
<dbReference type="EMBL" id="JANJQO010001718">
    <property type="protein sequence ID" value="KAJ2969560.1"/>
    <property type="molecule type" value="Genomic_DNA"/>
</dbReference>
<accession>A0ACC1MRB5</accession>
<dbReference type="Proteomes" id="UP001143910">
    <property type="component" value="Unassembled WGS sequence"/>
</dbReference>
<proteinExistence type="predicted"/>
<protein>
    <submittedName>
        <fullName evidence="1">Uncharacterized protein</fullName>
    </submittedName>
</protein>
<gene>
    <name evidence="1" type="ORF">NQ176_g8600</name>
</gene>
<comment type="caution">
    <text evidence="1">The sequence shown here is derived from an EMBL/GenBank/DDBJ whole genome shotgun (WGS) entry which is preliminary data.</text>
</comment>
<name>A0ACC1MRB5_9HYPO</name>